<feature type="non-terminal residue" evidence="2">
    <location>
        <position position="102"/>
    </location>
</feature>
<dbReference type="AlphaFoldDB" id="A0A1B6KCT4"/>
<sequence length="102" mass="11101">MEMTSVSVALVVVFLAVSAAITDIEIESISSTEAVKGGVAKLPCDVSTDLPGDRAHLIIWYKDLTDSPIYSYDARGRNSEVALHWANATLRGRASFRFSDRP</sequence>
<organism evidence="2">
    <name type="scientific">Graphocephala atropunctata</name>
    <dbReference type="NCBI Taxonomy" id="36148"/>
    <lineage>
        <taxon>Eukaryota</taxon>
        <taxon>Metazoa</taxon>
        <taxon>Ecdysozoa</taxon>
        <taxon>Arthropoda</taxon>
        <taxon>Hexapoda</taxon>
        <taxon>Insecta</taxon>
        <taxon>Pterygota</taxon>
        <taxon>Neoptera</taxon>
        <taxon>Paraneoptera</taxon>
        <taxon>Hemiptera</taxon>
        <taxon>Auchenorrhyncha</taxon>
        <taxon>Membracoidea</taxon>
        <taxon>Cicadellidae</taxon>
        <taxon>Cicadellinae</taxon>
        <taxon>Cicadellini</taxon>
        <taxon>Graphocephala</taxon>
    </lineage>
</organism>
<reference evidence="2" key="1">
    <citation type="submission" date="2015-11" db="EMBL/GenBank/DDBJ databases">
        <title>De novo transcriptome assembly of four potential Pierce s Disease insect vectors from Arizona vineyards.</title>
        <authorList>
            <person name="Tassone E.E."/>
        </authorList>
    </citation>
    <scope>NUCLEOTIDE SEQUENCE</scope>
</reference>
<dbReference type="Gene3D" id="2.60.40.10">
    <property type="entry name" value="Immunoglobulins"/>
    <property type="match status" value="1"/>
</dbReference>
<feature type="signal peptide" evidence="1">
    <location>
        <begin position="1"/>
        <end position="19"/>
    </location>
</feature>
<dbReference type="InterPro" id="IPR013783">
    <property type="entry name" value="Ig-like_fold"/>
</dbReference>
<gene>
    <name evidence="2" type="ORF">g.50550</name>
</gene>
<evidence type="ECO:0000256" key="1">
    <source>
        <dbReference type="SAM" id="SignalP"/>
    </source>
</evidence>
<proteinExistence type="predicted"/>
<evidence type="ECO:0008006" key="3">
    <source>
        <dbReference type="Google" id="ProtNLM"/>
    </source>
</evidence>
<protein>
    <recommendedName>
        <fullName evidence="3">Ig-like domain-containing protein</fullName>
    </recommendedName>
</protein>
<name>A0A1B6KCT4_9HEMI</name>
<dbReference type="EMBL" id="GEBQ01030973">
    <property type="protein sequence ID" value="JAT09004.1"/>
    <property type="molecule type" value="Transcribed_RNA"/>
</dbReference>
<keyword evidence="1" id="KW-0732">Signal</keyword>
<accession>A0A1B6KCT4</accession>
<feature type="chain" id="PRO_5008586503" description="Ig-like domain-containing protein" evidence="1">
    <location>
        <begin position="20"/>
        <end position="102"/>
    </location>
</feature>
<evidence type="ECO:0000313" key="2">
    <source>
        <dbReference type="EMBL" id="JAT09004.1"/>
    </source>
</evidence>